<comment type="caution">
    <text evidence="3">The sequence shown here is derived from an EMBL/GenBank/DDBJ whole genome shotgun (WGS) entry which is preliminary data.</text>
</comment>
<dbReference type="PANTHER" id="PTHR31131">
    <property type="entry name" value="CHROMOSOME 1, WHOLE GENOME SHOTGUN SEQUENCE"/>
    <property type="match status" value="1"/>
</dbReference>
<dbReference type="AlphaFoldDB" id="A0A8J6XWC3"/>
<dbReference type="InterPro" id="IPR016540">
    <property type="entry name" value="UCP008459"/>
</dbReference>
<protein>
    <submittedName>
        <fullName evidence="3">ACT domain-containing protein</fullName>
    </submittedName>
</protein>
<name>A0A8J6XWC3_9BACT</name>
<evidence type="ECO:0000259" key="1">
    <source>
        <dbReference type="Pfam" id="PF13840"/>
    </source>
</evidence>
<feature type="domain" description="A9CJY8-like N-terminal" evidence="2">
    <location>
        <begin position="12"/>
        <end position="47"/>
    </location>
</feature>
<sequence length="127" mass="13882">MRRLTLKILPDKLSVCRLPADQPAPTLEPAGSFFSMTRTADEWSMVVPSAHVQPGWEAEPGWRCLELVGTFDFSLTGIMSALAGPLATAGISIFPMATWSTDFLLVRDGDLDEACLVLQRAGHHITR</sequence>
<dbReference type="PIRSF" id="PIRSF008459">
    <property type="entry name" value="UCP008459"/>
    <property type="match status" value="1"/>
</dbReference>
<proteinExistence type="predicted"/>
<dbReference type="InterPro" id="IPR051719">
    <property type="entry name" value="CASTOR_mTORC1"/>
</dbReference>
<evidence type="ECO:0000313" key="3">
    <source>
        <dbReference type="EMBL" id="MBD3869003.1"/>
    </source>
</evidence>
<dbReference type="InterPro" id="IPR045865">
    <property type="entry name" value="ACT-like_dom_sf"/>
</dbReference>
<dbReference type="InterPro" id="IPR027795">
    <property type="entry name" value="CASTOR_ACT_dom"/>
</dbReference>
<dbReference type="Pfam" id="PF13840">
    <property type="entry name" value="ACT_7"/>
    <property type="match status" value="1"/>
</dbReference>
<evidence type="ECO:0000313" key="4">
    <source>
        <dbReference type="Proteomes" id="UP000648239"/>
    </source>
</evidence>
<dbReference type="EMBL" id="JACXWD010000053">
    <property type="protein sequence ID" value="MBD3869003.1"/>
    <property type="molecule type" value="Genomic_DNA"/>
</dbReference>
<dbReference type="Gene3D" id="3.30.2130.10">
    <property type="entry name" value="VC0802-like"/>
    <property type="match status" value="1"/>
</dbReference>
<gene>
    <name evidence="3" type="ORF">IFK94_12825</name>
</gene>
<feature type="domain" description="CASTOR ACT" evidence="1">
    <location>
        <begin position="57"/>
        <end position="119"/>
    </location>
</feature>
<reference evidence="3 4" key="1">
    <citation type="submission" date="2020-08" db="EMBL/GenBank/DDBJ databases">
        <title>Acidobacteriota in marine sediments use diverse sulfur dissimilation pathways.</title>
        <authorList>
            <person name="Wasmund K."/>
        </authorList>
    </citation>
    <scope>NUCLEOTIDE SEQUENCE [LARGE SCALE GENOMIC DNA]</scope>
    <source>
        <strain evidence="3">MAG AM4</strain>
    </source>
</reference>
<accession>A0A8J6XWC3</accession>
<organism evidence="3 4">
    <name type="scientific">Candidatus Polarisedimenticola svalbardensis</name>
    <dbReference type="NCBI Taxonomy" id="2886004"/>
    <lineage>
        <taxon>Bacteria</taxon>
        <taxon>Pseudomonadati</taxon>
        <taxon>Acidobacteriota</taxon>
        <taxon>Candidatus Polarisedimenticolia</taxon>
        <taxon>Candidatus Polarisedimenticolales</taxon>
        <taxon>Candidatus Polarisedimenticolaceae</taxon>
        <taxon>Candidatus Polarisedimenticola</taxon>
    </lineage>
</organism>
<dbReference type="Pfam" id="PF21631">
    <property type="entry name" value="A9CJY8-like_N"/>
    <property type="match status" value="1"/>
</dbReference>
<dbReference type="PANTHER" id="PTHR31131:SF6">
    <property type="entry name" value="CASTOR ACT DOMAIN-CONTAINING PROTEIN"/>
    <property type="match status" value="1"/>
</dbReference>
<dbReference type="InterPro" id="IPR049447">
    <property type="entry name" value="A9CJY8-like_N"/>
</dbReference>
<evidence type="ECO:0000259" key="2">
    <source>
        <dbReference type="Pfam" id="PF21631"/>
    </source>
</evidence>
<dbReference type="SUPFAM" id="SSF55021">
    <property type="entry name" value="ACT-like"/>
    <property type="match status" value="2"/>
</dbReference>
<dbReference type="Proteomes" id="UP000648239">
    <property type="component" value="Unassembled WGS sequence"/>
</dbReference>